<dbReference type="EMBL" id="JAGTPW010000019">
    <property type="protein sequence ID" value="MBR8644926.1"/>
    <property type="molecule type" value="Genomic_DNA"/>
</dbReference>
<evidence type="ECO:0000313" key="2">
    <source>
        <dbReference type="Proteomes" id="UP000680045"/>
    </source>
</evidence>
<protein>
    <submittedName>
        <fullName evidence="1">PrpR N-terminal domain-containing protein</fullName>
    </submittedName>
</protein>
<sequence>MTRILVISPYAALKDLFNEVNIDLKKDIHIEIGDLCKGVAVAKELQEQNFDIIISRGATAPSSEALPYTCNRGENIWI</sequence>
<reference evidence="1" key="1">
    <citation type="submission" date="2021-04" db="EMBL/GenBank/DDBJ databases">
        <title>Whole genome sequencing of Enterococci isolates from hospitalized patients.</title>
        <authorList>
            <person name="Ogoti B.M."/>
            <person name="Onyambu F.G."/>
        </authorList>
    </citation>
    <scope>NUCLEOTIDE SEQUENCE</scope>
    <source>
        <strain evidence="1">242</strain>
    </source>
</reference>
<dbReference type="GO" id="GO:0000156">
    <property type="term" value="F:phosphorelay response regulator activity"/>
    <property type="evidence" value="ECO:0007669"/>
    <property type="project" value="InterPro"/>
</dbReference>
<gene>
    <name evidence="1" type="ORF">KEH51_12820</name>
</gene>
<proteinExistence type="predicted"/>
<dbReference type="SUPFAM" id="SSF159800">
    <property type="entry name" value="PrpR receptor domain-like"/>
    <property type="match status" value="1"/>
</dbReference>
<dbReference type="GO" id="GO:0005524">
    <property type="term" value="F:ATP binding"/>
    <property type="evidence" value="ECO:0007669"/>
    <property type="project" value="InterPro"/>
</dbReference>
<evidence type="ECO:0000313" key="1">
    <source>
        <dbReference type="EMBL" id="MBR8644926.1"/>
    </source>
</evidence>
<organism evidence="1 2">
    <name type="scientific">Peribacillus frigoritolerans</name>
    <dbReference type="NCBI Taxonomy" id="450367"/>
    <lineage>
        <taxon>Bacteria</taxon>
        <taxon>Bacillati</taxon>
        <taxon>Bacillota</taxon>
        <taxon>Bacilli</taxon>
        <taxon>Bacillales</taxon>
        <taxon>Bacillaceae</taxon>
        <taxon>Peribacillus</taxon>
    </lineage>
</organism>
<dbReference type="GO" id="GO:0003677">
    <property type="term" value="F:DNA binding"/>
    <property type="evidence" value="ECO:0007669"/>
    <property type="project" value="InterPro"/>
</dbReference>
<dbReference type="Gene3D" id="3.40.50.2300">
    <property type="match status" value="1"/>
</dbReference>
<accession>A0A941J7R1</accession>
<dbReference type="AlphaFoldDB" id="A0A941J7R1"/>
<comment type="caution">
    <text evidence="1">The sequence shown here is derived from an EMBL/GenBank/DDBJ whole genome shotgun (WGS) entry which is preliminary data.</text>
</comment>
<dbReference type="Proteomes" id="UP000680045">
    <property type="component" value="Unassembled WGS sequence"/>
</dbReference>
<name>A0A941J7R1_9BACI</name>